<gene>
    <name evidence="1" type="ORF">LEP1GSC035_3136</name>
</gene>
<evidence type="ECO:0000313" key="2">
    <source>
        <dbReference type="Proteomes" id="UP000012099"/>
    </source>
</evidence>
<dbReference type="EMBL" id="AHMH02000027">
    <property type="protein sequence ID" value="EMN02125.1"/>
    <property type="molecule type" value="Genomic_DNA"/>
</dbReference>
<evidence type="ECO:0000313" key="1">
    <source>
        <dbReference type="EMBL" id="EMN02125.1"/>
    </source>
</evidence>
<organism evidence="1 2">
    <name type="scientific">Leptospira noguchii str. 2007001578</name>
    <dbReference type="NCBI Taxonomy" id="1049974"/>
    <lineage>
        <taxon>Bacteria</taxon>
        <taxon>Pseudomonadati</taxon>
        <taxon>Spirochaetota</taxon>
        <taxon>Spirochaetia</taxon>
        <taxon>Leptospirales</taxon>
        <taxon>Leptospiraceae</taxon>
        <taxon>Leptospira</taxon>
    </lineage>
</organism>
<keyword evidence="2" id="KW-1185">Reference proteome</keyword>
<sequence length="366" mass="42285">MIQKTILLIIIAILISCSGERIRTSKNIEFGLSNLSDFEKAQRRTEICEHFGDLGAVDFFIPKSEDEGNIDNVELLSIENKAVKVPFRFAYYARRTIVTDKRLQSYAKYFIELCGINSPLPKNMEATVKSIMDENPIYLKRKIESITKAQKITQYLSGNDIMSEDFLSAHFNSYENPNIENKIDLSTEDWRGGEHVFNTNREKYKNIGNIKNLLVVMNANHVDKLFDAKINKFRIRFNLNELLHSKLLLQQPFYIRISNDSAIKGREISEADSNPEFKIAVREDDGKNIHEGVGYFIFSIKLTGSESRKIDLNCHTNYKAMISECVHFKEKFKNGIFKIKLLKYEIIGVDYFLMPTMKELSIISEN</sequence>
<proteinExistence type="predicted"/>
<accession>A0ABP2TD07</accession>
<protein>
    <submittedName>
        <fullName evidence="1">Lipoprotein</fullName>
    </submittedName>
</protein>
<name>A0ABP2TD07_9LEPT</name>
<dbReference type="RefSeq" id="WP_004427733.1">
    <property type="nucleotide sequence ID" value="NZ_AHMH02000027.1"/>
</dbReference>
<dbReference type="Proteomes" id="UP000012099">
    <property type="component" value="Unassembled WGS sequence"/>
</dbReference>
<keyword evidence="1" id="KW-0449">Lipoprotein</keyword>
<reference evidence="1 2" key="1">
    <citation type="submission" date="2013-01" db="EMBL/GenBank/DDBJ databases">
        <authorList>
            <person name="Harkins D.M."/>
            <person name="Durkin A.S."/>
            <person name="Brinkac L.M."/>
            <person name="Haft D.H."/>
            <person name="Selengut J.D."/>
            <person name="Sanka R."/>
            <person name="DePew J."/>
            <person name="Purushe J."/>
            <person name="Whelen A.C."/>
            <person name="Vinetz J.M."/>
            <person name="Sutton G.G."/>
            <person name="Nierman W.C."/>
            <person name="Fouts D.E."/>
        </authorList>
    </citation>
    <scope>NUCLEOTIDE SEQUENCE [LARGE SCALE GENOMIC DNA]</scope>
    <source>
        <strain evidence="1 2">2007001578</strain>
    </source>
</reference>
<dbReference type="PROSITE" id="PS51257">
    <property type="entry name" value="PROKAR_LIPOPROTEIN"/>
    <property type="match status" value="1"/>
</dbReference>
<comment type="caution">
    <text evidence="1">The sequence shown here is derived from an EMBL/GenBank/DDBJ whole genome shotgun (WGS) entry which is preliminary data.</text>
</comment>